<organism evidence="1 2">
    <name type="scientific">Setomelanomma holmii</name>
    <dbReference type="NCBI Taxonomy" id="210430"/>
    <lineage>
        <taxon>Eukaryota</taxon>
        <taxon>Fungi</taxon>
        <taxon>Dikarya</taxon>
        <taxon>Ascomycota</taxon>
        <taxon>Pezizomycotina</taxon>
        <taxon>Dothideomycetes</taxon>
        <taxon>Pleosporomycetidae</taxon>
        <taxon>Pleosporales</taxon>
        <taxon>Pleosporineae</taxon>
        <taxon>Phaeosphaeriaceae</taxon>
        <taxon>Setomelanomma</taxon>
    </lineage>
</organism>
<accession>A0A9P4LR26</accession>
<name>A0A9P4LR26_9PLEO</name>
<dbReference type="AlphaFoldDB" id="A0A9P4LR26"/>
<sequence length="160" mass="18468">MTFGSHPVAPPGFGQQQLLPRDFSSLPQPRATAGSRDNAQFLPFAIERIARRHQQKLHHDQRTCSFCGAPTFELECFHKDHFRWCREHQRPVFLSHRNCGRDYQGCRQVKWEVVHPDWESVVGMSYAAGLGQKEVDNLNGKLFPQEDFPHKYDAYVGFIG</sequence>
<evidence type="ECO:0000313" key="1">
    <source>
        <dbReference type="EMBL" id="KAF2033870.1"/>
    </source>
</evidence>
<dbReference type="EMBL" id="ML978164">
    <property type="protein sequence ID" value="KAF2033870.1"/>
    <property type="molecule type" value="Genomic_DNA"/>
</dbReference>
<proteinExistence type="predicted"/>
<gene>
    <name evidence="1" type="ORF">EK21DRAFT_86021</name>
</gene>
<dbReference type="OrthoDB" id="3782360at2759"/>
<reference evidence="1" key="1">
    <citation type="journal article" date="2020" name="Stud. Mycol.">
        <title>101 Dothideomycetes genomes: a test case for predicting lifestyles and emergence of pathogens.</title>
        <authorList>
            <person name="Haridas S."/>
            <person name="Albert R."/>
            <person name="Binder M."/>
            <person name="Bloem J."/>
            <person name="Labutti K."/>
            <person name="Salamov A."/>
            <person name="Andreopoulos B."/>
            <person name="Baker S."/>
            <person name="Barry K."/>
            <person name="Bills G."/>
            <person name="Bluhm B."/>
            <person name="Cannon C."/>
            <person name="Castanera R."/>
            <person name="Culley D."/>
            <person name="Daum C."/>
            <person name="Ezra D."/>
            <person name="Gonzalez J."/>
            <person name="Henrissat B."/>
            <person name="Kuo A."/>
            <person name="Liang C."/>
            <person name="Lipzen A."/>
            <person name="Lutzoni F."/>
            <person name="Magnuson J."/>
            <person name="Mondo S."/>
            <person name="Nolan M."/>
            <person name="Ohm R."/>
            <person name="Pangilinan J."/>
            <person name="Park H.-J."/>
            <person name="Ramirez L."/>
            <person name="Alfaro M."/>
            <person name="Sun H."/>
            <person name="Tritt A."/>
            <person name="Yoshinaga Y."/>
            <person name="Zwiers L.-H."/>
            <person name="Turgeon B."/>
            <person name="Goodwin S."/>
            <person name="Spatafora J."/>
            <person name="Crous P."/>
            <person name="Grigoriev I."/>
        </authorList>
    </citation>
    <scope>NUCLEOTIDE SEQUENCE</scope>
    <source>
        <strain evidence="1">CBS 110217</strain>
    </source>
</reference>
<keyword evidence="2" id="KW-1185">Reference proteome</keyword>
<comment type="caution">
    <text evidence="1">The sequence shown here is derived from an EMBL/GenBank/DDBJ whole genome shotgun (WGS) entry which is preliminary data.</text>
</comment>
<evidence type="ECO:0000313" key="2">
    <source>
        <dbReference type="Proteomes" id="UP000799777"/>
    </source>
</evidence>
<protein>
    <submittedName>
        <fullName evidence="1">Uncharacterized protein</fullName>
    </submittedName>
</protein>
<dbReference type="Proteomes" id="UP000799777">
    <property type="component" value="Unassembled WGS sequence"/>
</dbReference>